<sequence length="240" mass="26852">MLDDFRSGRRVATTDHQALDPRERLSGDDPAGWSRYDTPGSTVYISDTDEIAFAEVLAGYALKLGTKHPMQKDADFMGMSLDDYIKGIDDDWGNNVKRGCLARHWRDRRRAYHLTLNGAGWWVDVEHPDSIAAISAGIGAKLNAEFDIPQLTLGILHGENRAATTMIATWIREQVLEDGSRPLGIHFASKHGGGYCWAYWLRRRDDGLDGDDMTSDSGTEIRDNDPALLTVTKRFGIKVW</sequence>
<feature type="region of interest" description="Disordered" evidence="1">
    <location>
        <begin position="1"/>
        <end position="34"/>
    </location>
</feature>
<comment type="caution">
    <text evidence="2">The sequence shown here is derived from an EMBL/GenBank/DDBJ whole genome shotgun (WGS) entry which is preliminary data.</text>
</comment>
<feature type="compositionally biased region" description="Basic and acidic residues" evidence="1">
    <location>
        <begin position="17"/>
        <end position="27"/>
    </location>
</feature>
<name>A0A0B4DIW2_PSEPS</name>
<protein>
    <recommendedName>
        <fullName evidence="4">RES domain-containing protein</fullName>
    </recommendedName>
</protein>
<accession>A0A0B4DIW2</accession>
<evidence type="ECO:0000313" key="2">
    <source>
        <dbReference type="EMBL" id="KIC68747.1"/>
    </source>
</evidence>
<evidence type="ECO:0008006" key="4">
    <source>
        <dbReference type="Google" id="ProtNLM"/>
    </source>
</evidence>
<dbReference type="EMBL" id="JWTB01000008">
    <property type="protein sequence ID" value="KIC68747.1"/>
    <property type="molecule type" value="Genomic_DNA"/>
</dbReference>
<evidence type="ECO:0000313" key="3">
    <source>
        <dbReference type="Proteomes" id="UP000031196"/>
    </source>
</evidence>
<reference evidence="2 3" key="1">
    <citation type="submission" date="2014-12" db="EMBL/GenBank/DDBJ databases">
        <title>Genome sequencing of Arthrobacter phenanthrenivorans SWC37.</title>
        <authorList>
            <person name="Tan P.W."/>
            <person name="Chan K.-G."/>
        </authorList>
    </citation>
    <scope>NUCLEOTIDE SEQUENCE [LARGE SCALE GENOMIC DNA]</scope>
    <source>
        <strain evidence="2 3">SWC37</strain>
    </source>
</reference>
<dbReference type="Proteomes" id="UP000031196">
    <property type="component" value="Unassembled WGS sequence"/>
</dbReference>
<evidence type="ECO:0000256" key="1">
    <source>
        <dbReference type="SAM" id="MobiDB-lite"/>
    </source>
</evidence>
<proteinExistence type="predicted"/>
<dbReference type="AlphaFoldDB" id="A0A0B4DIW2"/>
<gene>
    <name evidence="2" type="ORF">RM50_04475</name>
</gene>
<organism evidence="2 3">
    <name type="scientific">Pseudarthrobacter phenanthrenivorans</name>
    <name type="common">Arthrobacter phenanthrenivorans</name>
    <dbReference type="NCBI Taxonomy" id="361575"/>
    <lineage>
        <taxon>Bacteria</taxon>
        <taxon>Bacillati</taxon>
        <taxon>Actinomycetota</taxon>
        <taxon>Actinomycetes</taxon>
        <taxon>Micrococcales</taxon>
        <taxon>Micrococcaceae</taxon>
        <taxon>Pseudarthrobacter</taxon>
    </lineage>
</organism>